<evidence type="ECO:0000313" key="1">
    <source>
        <dbReference type="EMBL" id="GAP14372.1"/>
    </source>
</evidence>
<accession>A0A0S7BH21</accession>
<dbReference type="InterPro" id="IPR023214">
    <property type="entry name" value="HAD_sf"/>
</dbReference>
<evidence type="ECO:0000313" key="2">
    <source>
        <dbReference type="Proteomes" id="UP000055060"/>
    </source>
</evidence>
<dbReference type="SFLD" id="SFLDS00003">
    <property type="entry name" value="Haloacid_Dehalogenase"/>
    <property type="match status" value="1"/>
</dbReference>
<dbReference type="SUPFAM" id="SSF56784">
    <property type="entry name" value="HAD-like"/>
    <property type="match status" value="1"/>
</dbReference>
<proteinExistence type="predicted"/>
<dbReference type="Pfam" id="PF00702">
    <property type="entry name" value="Hydrolase"/>
    <property type="match status" value="1"/>
</dbReference>
<dbReference type="Proteomes" id="UP000055060">
    <property type="component" value="Unassembled WGS sequence"/>
</dbReference>
<gene>
    <name evidence="1" type="ORF">LARV_02140</name>
</gene>
<reference evidence="1" key="1">
    <citation type="submission" date="2015-07" db="EMBL/GenBank/DDBJ databases">
        <title>Draft Genome Sequences of Anaerolinea thermolimosa IMO-1, Bellilinea caldifistulae GOMI-1, Leptolinea tardivitalis YMTK-2, Levilinea saccharolytica KIBI-1,Longilinea arvoryzae KOME-1, Previously Described as Members of the Anaerolineaceae (Chloroflexi).</title>
        <authorList>
            <person name="Sekiguchi Y."/>
            <person name="Ohashi A."/>
            <person name="Matsuura N."/>
            <person name="Tourlousse M.D."/>
        </authorList>
    </citation>
    <scope>NUCLEOTIDE SEQUENCE [LARGE SCALE GENOMIC DNA]</scope>
    <source>
        <strain evidence="1">KOME-1</strain>
    </source>
</reference>
<dbReference type="Gene3D" id="1.10.150.450">
    <property type="match status" value="1"/>
</dbReference>
<dbReference type="PANTHER" id="PTHR12725:SF117">
    <property type="entry name" value="HALOACID DEHALOGENASE-LIKE HYDROLASE"/>
    <property type="match status" value="1"/>
</dbReference>
<dbReference type="AlphaFoldDB" id="A0A0S7BH21"/>
<dbReference type="SFLD" id="SFLDG01132">
    <property type="entry name" value="C1.5.3:_5'-Nucleotidase_Like"/>
    <property type="match status" value="1"/>
</dbReference>
<organism evidence="1">
    <name type="scientific">Longilinea arvoryzae</name>
    <dbReference type="NCBI Taxonomy" id="360412"/>
    <lineage>
        <taxon>Bacteria</taxon>
        <taxon>Bacillati</taxon>
        <taxon>Chloroflexota</taxon>
        <taxon>Anaerolineae</taxon>
        <taxon>Anaerolineales</taxon>
        <taxon>Anaerolineaceae</taxon>
        <taxon>Longilinea</taxon>
    </lineage>
</organism>
<dbReference type="Gene3D" id="3.40.50.1000">
    <property type="entry name" value="HAD superfamily/HAD-like"/>
    <property type="match status" value="1"/>
</dbReference>
<dbReference type="PANTHER" id="PTHR12725">
    <property type="entry name" value="HALOACID DEHALOGENASE-LIKE HYDROLASE"/>
    <property type="match status" value="1"/>
</dbReference>
<dbReference type="NCBIfam" id="TIGR01993">
    <property type="entry name" value="Pyr-5-nucltdase"/>
    <property type="match status" value="1"/>
</dbReference>
<dbReference type="EMBL" id="DF967972">
    <property type="protein sequence ID" value="GAP14372.1"/>
    <property type="molecule type" value="Genomic_DNA"/>
</dbReference>
<dbReference type="InterPro" id="IPR010237">
    <property type="entry name" value="Pyr-5-nucltdase"/>
</dbReference>
<dbReference type="NCBIfam" id="TIGR01509">
    <property type="entry name" value="HAD-SF-IA-v3"/>
    <property type="match status" value="1"/>
</dbReference>
<dbReference type="STRING" id="360412.LARV_02140"/>
<dbReference type="SFLD" id="SFLDG01129">
    <property type="entry name" value="C1.5:_HAD__Beta-PGM__Phosphata"/>
    <property type="match status" value="1"/>
</dbReference>
<keyword evidence="2" id="KW-1185">Reference proteome</keyword>
<dbReference type="InterPro" id="IPR036412">
    <property type="entry name" value="HAD-like_sf"/>
</dbReference>
<dbReference type="RefSeq" id="WP_075073635.1">
    <property type="nucleotide sequence ID" value="NZ_DF967972.1"/>
</dbReference>
<dbReference type="InterPro" id="IPR006439">
    <property type="entry name" value="HAD-SF_hydro_IA"/>
</dbReference>
<sequence length="222" mass="24514">MTLFIDLDDTLYPADCGLWKNIRDRIDLYMHSVLGIPLAEVPPLRHRLFKTYGTTLRGLEATLSVDPADYLRFVHDVPLEHYLKLDAELRQVLVGYTMPKFIFTNGDCAHASRVLKTLGLEGLFDGIIDIVALSPYCKPMPEAFEIALARAGCPQPADCVLVDDFANNLAVAHQLGFRTVLIGSPNPAVPFAPAIPRLADLPTVIPQSNGDLSKRKEKSTCE</sequence>
<protein>
    <submittedName>
        <fullName evidence="1">Pyrimidine 5'-nucleotidase</fullName>
    </submittedName>
</protein>
<name>A0A0S7BH21_9CHLR</name>